<evidence type="ECO:0000313" key="8">
    <source>
        <dbReference type="Proteomes" id="UP001597452"/>
    </source>
</evidence>
<keyword evidence="6" id="KW-0812">Transmembrane</keyword>
<dbReference type="Pfam" id="PF03323">
    <property type="entry name" value="GerA"/>
    <property type="match status" value="1"/>
</dbReference>
<dbReference type="RefSeq" id="WP_377329988.1">
    <property type="nucleotide sequence ID" value="NZ_JBHUMZ010000049.1"/>
</dbReference>
<comment type="subcellular location">
    <subcellularLocation>
        <location evidence="4">Cell membrane</location>
    </subcellularLocation>
    <subcellularLocation>
        <location evidence="1">Membrane</location>
        <topology evidence="1">Multi-pass membrane protein</topology>
    </subcellularLocation>
</comment>
<dbReference type="EMBL" id="JBHUMZ010000049">
    <property type="protein sequence ID" value="MFD2639934.1"/>
    <property type="molecule type" value="Genomic_DNA"/>
</dbReference>
<keyword evidence="8" id="KW-1185">Reference proteome</keyword>
<organism evidence="7 8">
    <name type="scientific">Piscibacillus salipiscarius</name>
    <dbReference type="NCBI Taxonomy" id="299480"/>
    <lineage>
        <taxon>Bacteria</taxon>
        <taxon>Bacillati</taxon>
        <taxon>Bacillota</taxon>
        <taxon>Bacilli</taxon>
        <taxon>Bacillales</taxon>
        <taxon>Bacillaceae</taxon>
        <taxon>Piscibacillus</taxon>
    </lineage>
</organism>
<sequence>MIFKNLFFKQKNGLKTHKNSPEIDETVQDLIDQLKKSDDFKEVTVKEGLKPLKFYYFHPLVDKKLVQNDILPYLQEESIHSLEDIKRSVPIENMEVTNDIATIQHQVLSGSCMVQIGEKSSEVILLRAVKNNHRDVNIPEVEFSVVGPKEAFIESLDVNLNLVRRRLPIPELRVEEITVGKITKTKIAILSIEGITNKENVNTLKQRINDIEIDSVIDSSYIVQLISDNQHSPFPQFIDTERPDRIAAVLGEGKVAFLVDGAPHGIIGPTTLVEFFSAFEDYFLNWLTASFFRLIRSFAVVFSILVTPIYVAVLTYHYEIIPKDLLGILVTSRREIPLPPILEAIFLELAIELLREAGARLPTKVGQTIGIVGGIVIGTASVEAGLTSNVLLIFVALAALASFTTPVYQIGNTIRLLRFPFLFMAHIWGLLGISICFCFVMSHLLRLSSLGRPYLEPIYPPRVQDLKDAFIRLPWSRQSKRPVEAQTQDTMRFNQKKAKKKKTEVDE</sequence>
<protein>
    <submittedName>
        <fullName evidence="7">Spore germination protein</fullName>
    </submittedName>
</protein>
<gene>
    <name evidence="7" type="ORF">ACFSW4_13780</name>
</gene>
<feature type="region of interest" description="Disordered" evidence="5">
    <location>
        <begin position="479"/>
        <end position="507"/>
    </location>
</feature>
<evidence type="ECO:0000256" key="2">
    <source>
        <dbReference type="ARBA" id="ARBA00005278"/>
    </source>
</evidence>
<evidence type="ECO:0000256" key="4">
    <source>
        <dbReference type="PIRNR" id="PIRNR005690"/>
    </source>
</evidence>
<evidence type="ECO:0000313" key="7">
    <source>
        <dbReference type="EMBL" id="MFD2639934.1"/>
    </source>
</evidence>
<dbReference type="PANTHER" id="PTHR22550:SF5">
    <property type="entry name" value="LEUCINE ZIPPER PROTEIN 4"/>
    <property type="match status" value="1"/>
</dbReference>
<dbReference type="Proteomes" id="UP001597452">
    <property type="component" value="Unassembled WGS sequence"/>
</dbReference>
<reference evidence="8" key="1">
    <citation type="journal article" date="2019" name="Int. J. Syst. Evol. Microbiol.">
        <title>The Global Catalogue of Microorganisms (GCM) 10K type strain sequencing project: providing services to taxonomists for standard genome sequencing and annotation.</title>
        <authorList>
            <consortium name="The Broad Institute Genomics Platform"/>
            <consortium name="The Broad Institute Genome Sequencing Center for Infectious Disease"/>
            <person name="Wu L."/>
            <person name="Ma J."/>
        </authorList>
    </citation>
    <scope>NUCLEOTIDE SEQUENCE [LARGE SCALE GENOMIC DNA]</scope>
    <source>
        <strain evidence="8">TISTR 1571</strain>
    </source>
</reference>
<proteinExistence type="inferred from homology"/>
<dbReference type="InterPro" id="IPR050768">
    <property type="entry name" value="UPF0353/GerABKA_families"/>
</dbReference>
<feature type="transmembrane region" description="Helical" evidence="6">
    <location>
        <begin position="294"/>
        <end position="316"/>
    </location>
</feature>
<evidence type="ECO:0000256" key="6">
    <source>
        <dbReference type="SAM" id="Phobius"/>
    </source>
</evidence>
<comment type="caution">
    <text evidence="7">The sequence shown here is derived from an EMBL/GenBank/DDBJ whole genome shotgun (WGS) entry which is preliminary data.</text>
</comment>
<dbReference type="InterPro" id="IPR004995">
    <property type="entry name" value="Spore_Ger"/>
</dbReference>
<keyword evidence="6" id="KW-1133">Transmembrane helix</keyword>
<comment type="similarity">
    <text evidence="2 4">Belongs to the GerABKA family.</text>
</comment>
<evidence type="ECO:0000256" key="5">
    <source>
        <dbReference type="SAM" id="MobiDB-lite"/>
    </source>
</evidence>
<dbReference type="PIRSF" id="PIRSF005690">
    <property type="entry name" value="GerBA"/>
    <property type="match status" value="1"/>
</dbReference>
<feature type="compositionally biased region" description="Basic residues" evidence="5">
    <location>
        <begin position="494"/>
        <end position="507"/>
    </location>
</feature>
<feature type="transmembrane region" description="Helical" evidence="6">
    <location>
        <begin position="421"/>
        <end position="445"/>
    </location>
</feature>
<accession>A0ABW5QDA1</accession>
<evidence type="ECO:0000256" key="3">
    <source>
        <dbReference type="ARBA" id="ARBA00023136"/>
    </source>
</evidence>
<feature type="transmembrane region" description="Helical" evidence="6">
    <location>
        <begin position="390"/>
        <end position="409"/>
    </location>
</feature>
<dbReference type="PANTHER" id="PTHR22550">
    <property type="entry name" value="SPORE GERMINATION PROTEIN"/>
    <property type="match status" value="1"/>
</dbReference>
<keyword evidence="3 4" id="KW-0472">Membrane</keyword>
<name>A0ABW5QDA1_9BACI</name>
<evidence type="ECO:0000256" key="1">
    <source>
        <dbReference type="ARBA" id="ARBA00004141"/>
    </source>
</evidence>